<dbReference type="Proteomes" id="UP000580474">
    <property type="component" value="Unassembled WGS sequence"/>
</dbReference>
<organism evidence="3 4">
    <name type="scientific">Saccharopolyspora gloriosae</name>
    <dbReference type="NCBI Taxonomy" id="455344"/>
    <lineage>
        <taxon>Bacteria</taxon>
        <taxon>Bacillati</taxon>
        <taxon>Actinomycetota</taxon>
        <taxon>Actinomycetes</taxon>
        <taxon>Pseudonocardiales</taxon>
        <taxon>Pseudonocardiaceae</taxon>
        <taxon>Saccharopolyspora</taxon>
    </lineage>
</organism>
<dbReference type="InterPro" id="IPR000792">
    <property type="entry name" value="Tscrpt_reg_LuxR_C"/>
</dbReference>
<dbReference type="SUPFAM" id="SSF46894">
    <property type="entry name" value="C-terminal effector domain of the bipartite response regulators"/>
    <property type="match status" value="1"/>
</dbReference>
<dbReference type="Pfam" id="PF13401">
    <property type="entry name" value="AAA_22"/>
    <property type="match status" value="1"/>
</dbReference>
<keyword evidence="3" id="KW-0238">DNA-binding</keyword>
<dbReference type="SMART" id="SM00382">
    <property type="entry name" value="AAA"/>
    <property type="match status" value="1"/>
</dbReference>
<dbReference type="InterPro" id="IPR036388">
    <property type="entry name" value="WH-like_DNA-bd_sf"/>
</dbReference>
<dbReference type="Gene3D" id="3.40.50.300">
    <property type="entry name" value="P-loop containing nucleotide triphosphate hydrolases"/>
    <property type="match status" value="1"/>
</dbReference>
<dbReference type="PRINTS" id="PR00364">
    <property type="entry name" value="DISEASERSIST"/>
</dbReference>
<dbReference type="SUPFAM" id="SSF52540">
    <property type="entry name" value="P-loop containing nucleoside triphosphate hydrolases"/>
    <property type="match status" value="1"/>
</dbReference>
<comment type="caution">
    <text evidence="3">The sequence shown here is derived from an EMBL/GenBank/DDBJ whole genome shotgun (WGS) entry which is preliminary data.</text>
</comment>
<name>A0A840NGT1_9PSEU</name>
<dbReference type="PANTHER" id="PTHR47691:SF3">
    <property type="entry name" value="HTH-TYPE TRANSCRIPTIONAL REGULATOR RV0890C-RELATED"/>
    <property type="match status" value="1"/>
</dbReference>
<evidence type="ECO:0000259" key="1">
    <source>
        <dbReference type="SMART" id="SM00382"/>
    </source>
</evidence>
<dbReference type="Gene3D" id="1.10.10.10">
    <property type="entry name" value="Winged helix-like DNA-binding domain superfamily/Winged helix DNA-binding domain"/>
    <property type="match status" value="1"/>
</dbReference>
<dbReference type="SMART" id="SM00421">
    <property type="entry name" value="HTH_LUXR"/>
    <property type="match status" value="1"/>
</dbReference>
<dbReference type="RefSeq" id="WP_184480648.1">
    <property type="nucleotide sequence ID" value="NZ_JACHIV010000001.1"/>
</dbReference>
<protein>
    <submittedName>
        <fullName evidence="3">Putative ATPase/DNA-binding CsgD family transcriptional regulator</fullName>
    </submittedName>
</protein>
<keyword evidence="4" id="KW-1185">Reference proteome</keyword>
<sequence length="774" mass="84818">MSTANTTRGTRERLPPETTSFIGRRRELADARRQMYSGRLLTLTGPAGVGKSRLALRLARKVRRAFADGVVLVSLADVQDAALLPQTVNAALGGRPGPGNPAEDLVSRIRDERMLIILDDCDHVLHAVAGLARRLLTEHVEVRIVATSRQVLGVAGELVLPVAPLSLPAEAVTAEHGYGDVFADAVSLFTDRAASVVPGFVLDETNREAIGRICRRLDGMPLAIELAAAQLRDSSLDDVLHRLDDRFALLTKGHRSSRDEALEESIGWSFGLCAARERLLWTRLSCFVGEWDLDAVRAVCADDALAVDEIAESLDVLVSKSIVVREFDASGGTDYFRMFDSIREYGLARLYAAHQEGVVRERHAAYFHSLAERYRREVFGPKQLEWVHHMIHLHANLRYVLERDLEVPGGAVTAAATASKLWSFWFSGNALREGYQWLLSSLEQLPEPVAERADGLGVAAFLALHLEEVEAADPMLREAREIADRYGDTALSARVDGTRGMEAMLAGRLDEAAEVLERAATGHKATGDPFGYVSATILLACLGFYRGDNGGTEAAADSLRLCETYGATWTKCYALWVVSLHRWRGGDHREATLLIQQAIRLQRLARDMAGLGVYLEVLSWCATTTDQPQRAARLMGASNALRKANGGEMGDSVYFDDYDAVAMRWAQQVLGEARFRSAYDEGAGWELSEMVSYALEERSASPATGPEITSGDGGLTPREMEAALLLSAGSSGAEIARRLHIAPQSAEVEADQVLERLGFRAREEIVGWVRRRLS</sequence>
<evidence type="ECO:0000313" key="4">
    <source>
        <dbReference type="Proteomes" id="UP000580474"/>
    </source>
</evidence>
<evidence type="ECO:0000259" key="2">
    <source>
        <dbReference type="SMART" id="SM00421"/>
    </source>
</evidence>
<accession>A0A840NGT1</accession>
<dbReference type="InterPro" id="IPR027417">
    <property type="entry name" value="P-loop_NTPase"/>
</dbReference>
<dbReference type="GO" id="GO:0006355">
    <property type="term" value="P:regulation of DNA-templated transcription"/>
    <property type="evidence" value="ECO:0007669"/>
    <property type="project" value="InterPro"/>
</dbReference>
<dbReference type="InterPro" id="IPR003593">
    <property type="entry name" value="AAA+_ATPase"/>
</dbReference>
<reference evidence="3 4" key="1">
    <citation type="submission" date="2020-08" db="EMBL/GenBank/DDBJ databases">
        <title>Sequencing the genomes of 1000 actinobacteria strains.</title>
        <authorList>
            <person name="Klenk H.-P."/>
        </authorList>
    </citation>
    <scope>NUCLEOTIDE SEQUENCE [LARGE SCALE GENOMIC DNA]</scope>
    <source>
        <strain evidence="3 4">DSM 45582</strain>
    </source>
</reference>
<dbReference type="PANTHER" id="PTHR47691">
    <property type="entry name" value="REGULATOR-RELATED"/>
    <property type="match status" value="1"/>
</dbReference>
<dbReference type="InterPro" id="IPR016032">
    <property type="entry name" value="Sig_transdc_resp-reg_C-effctor"/>
</dbReference>
<feature type="domain" description="AAA+ ATPase" evidence="1">
    <location>
        <begin position="37"/>
        <end position="173"/>
    </location>
</feature>
<dbReference type="InterPro" id="IPR049945">
    <property type="entry name" value="AAA_22"/>
</dbReference>
<dbReference type="SUPFAM" id="SSF48452">
    <property type="entry name" value="TPR-like"/>
    <property type="match status" value="1"/>
</dbReference>
<dbReference type="GO" id="GO:0016887">
    <property type="term" value="F:ATP hydrolysis activity"/>
    <property type="evidence" value="ECO:0007669"/>
    <property type="project" value="InterPro"/>
</dbReference>
<dbReference type="EMBL" id="JACHIV010000001">
    <property type="protein sequence ID" value="MBB5070794.1"/>
    <property type="molecule type" value="Genomic_DNA"/>
</dbReference>
<dbReference type="Gene3D" id="1.25.40.10">
    <property type="entry name" value="Tetratricopeptide repeat domain"/>
    <property type="match status" value="1"/>
</dbReference>
<dbReference type="GO" id="GO:0003677">
    <property type="term" value="F:DNA binding"/>
    <property type="evidence" value="ECO:0007669"/>
    <property type="project" value="UniProtKB-KW"/>
</dbReference>
<dbReference type="Pfam" id="PF00196">
    <property type="entry name" value="GerE"/>
    <property type="match status" value="1"/>
</dbReference>
<feature type="domain" description="HTH luxR-type" evidence="2">
    <location>
        <begin position="712"/>
        <end position="769"/>
    </location>
</feature>
<dbReference type="AlphaFoldDB" id="A0A840NGT1"/>
<gene>
    <name evidence="3" type="ORF">BJ969_003882</name>
</gene>
<proteinExistence type="predicted"/>
<dbReference type="InterPro" id="IPR011990">
    <property type="entry name" value="TPR-like_helical_dom_sf"/>
</dbReference>
<evidence type="ECO:0000313" key="3">
    <source>
        <dbReference type="EMBL" id="MBB5070794.1"/>
    </source>
</evidence>